<protein>
    <recommendedName>
        <fullName evidence="3">HPP transmembrane region domain-containing protein</fullName>
    </recommendedName>
</protein>
<evidence type="ECO:0000313" key="4">
    <source>
        <dbReference type="EMBL" id="KDR76654.1"/>
    </source>
</evidence>
<organism evidence="4 5">
    <name type="scientific">Galerina marginata (strain CBS 339.88)</name>
    <dbReference type="NCBI Taxonomy" id="685588"/>
    <lineage>
        <taxon>Eukaryota</taxon>
        <taxon>Fungi</taxon>
        <taxon>Dikarya</taxon>
        <taxon>Basidiomycota</taxon>
        <taxon>Agaricomycotina</taxon>
        <taxon>Agaricomycetes</taxon>
        <taxon>Agaricomycetidae</taxon>
        <taxon>Agaricales</taxon>
        <taxon>Agaricineae</taxon>
        <taxon>Strophariaceae</taxon>
        <taxon>Galerina</taxon>
    </lineage>
</organism>
<keyword evidence="5" id="KW-1185">Reference proteome</keyword>
<keyword evidence="2" id="KW-1133">Transmembrane helix</keyword>
<proteinExistence type="predicted"/>
<feature type="transmembrane region" description="Helical" evidence="2">
    <location>
        <begin position="33"/>
        <end position="53"/>
    </location>
</feature>
<dbReference type="Proteomes" id="UP000027222">
    <property type="component" value="Unassembled WGS sequence"/>
</dbReference>
<dbReference type="InterPro" id="IPR007065">
    <property type="entry name" value="HPP"/>
</dbReference>
<evidence type="ECO:0000256" key="2">
    <source>
        <dbReference type="SAM" id="Phobius"/>
    </source>
</evidence>
<accession>A0A067T9S2</accession>
<reference evidence="5" key="1">
    <citation type="journal article" date="2014" name="Proc. Natl. Acad. Sci. U.S.A.">
        <title>Extensive sampling of basidiomycete genomes demonstrates inadequacy of the white-rot/brown-rot paradigm for wood decay fungi.</title>
        <authorList>
            <person name="Riley R."/>
            <person name="Salamov A.A."/>
            <person name="Brown D.W."/>
            <person name="Nagy L.G."/>
            <person name="Floudas D."/>
            <person name="Held B.W."/>
            <person name="Levasseur A."/>
            <person name="Lombard V."/>
            <person name="Morin E."/>
            <person name="Otillar R."/>
            <person name="Lindquist E.A."/>
            <person name="Sun H."/>
            <person name="LaButti K.M."/>
            <person name="Schmutz J."/>
            <person name="Jabbour D."/>
            <person name="Luo H."/>
            <person name="Baker S.E."/>
            <person name="Pisabarro A.G."/>
            <person name="Walton J.D."/>
            <person name="Blanchette R.A."/>
            <person name="Henrissat B."/>
            <person name="Martin F."/>
            <person name="Cullen D."/>
            <person name="Hibbett D.S."/>
            <person name="Grigoriev I.V."/>
        </authorList>
    </citation>
    <scope>NUCLEOTIDE SEQUENCE [LARGE SCALE GENOMIC DNA]</scope>
    <source>
        <strain evidence="5">CBS 339.88</strain>
    </source>
</reference>
<evidence type="ECO:0000259" key="3">
    <source>
        <dbReference type="Pfam" id="PF04982"/>
    </source>
</evidence>
<dbReference type="PANTHER" id="PTHR33741:SF5">
    <property type="entry name" value="TRANSMEMBRANE PROTEIN DDB_G0269096-RELATED"/>
    <property type="match status" value="1"/>
</dbReference>
<feature type="region of interest" description="Disordered" evidence="1">
    <location>
        <begin position="210"/>
        <end position="238"/>
    </location>
</feature>
<dbReference type="HOGENOM" id="CLU_040397_0_2_1"/>
<dbReference type="EMBL" id="KL142378">
    <property type="protein sequence ID" value="KDR76654.1"/>
    <property type="molecule type" value="Genomic_DNA"/>
</dbReference>
<dbReference type="STRING" id="685588.A0A067T9S2"/>
<feature type="transmembrane region" description="Helical" evidence="2">
    <location>
        <begin position="91"/>
        <end position="109"/>
    </location>
</feature>
<evidence type="ECO:0000313" key="5">
    <source>
        <dbReference type="Proteomes" id="UP000027222"/>
    </source>
</evidence>
<feature type="transmembrane region" description="Helical" evidence="2">
    <location>
        <begin position="121"/>
        <end position="141"/>
    </location>
</feature>
<name>A0A067T9S2_GALM3</name>
<evidence type="ECO:0000256" key="1">
    <source>
        <dbReference type="SAM" id="MobiDB-lite"/>
    </source>
</evidence>
<dbReference type="PANTHER" id="PTHR33741">
    <property type="entry name" value="TRANSMEMBRANE PROTEIN DDB_G0269096-RELATED"/>
    <property type="match status" value="1"/>
</dbReference>
<keyword evidence="2" id="KW-0472">Membrane</keyword>
<keyword evidence="2" id="KW-0812">Transmembrane</keyword>
<dbReference type="AlphaFoldDB" id="A0A067T9S2"/>
<feature type="domain" description="HPP transmembrane region" evidence="3">
    <location>
        <begin position="28"/>
        <end position="200"/>
    </location>
</feature>
<dbReference type="Pfam" id="PF04982">
    <property type="entry name" value="TM_HPP"/>
    <property type="match status" value="1"/>
</dbReference>
<feature type="transmembrane region" description="Helical" evidence="2">
    <location>
        <begin position="172"/>
        <end position="191"/>
    </location>
</feature>
<dbReference type="InterPro" id="IPR058581">
    <property type="entry name" value="TM_HPP"/>
</dbReference>
<dbReference type="OrthoDB" id="2016548at2759"/>
<gene>
    <name evidence="4" type="ORF">GALMADRAFT_66897</name>
</gene>
<sequence length="238" mass="26142">MLTANRLSRLPPWLSHWLGYRSEPLTKRSDYTIWFWSFIGSFLGISLIQAVFGQAHYFIERGVPSIVASYGATAVLIYGAIEAPLAQPRPLFGGHFLGALTGICITKLFHLLPTEERFQSLLWLAGSLSCATSVVVMQVTGTTHPPAGKSYEIMCATALLAAVNPEIRQMGWYYLPVVLLTSALALVVALITNNIQRRYPVFWLHPTPPPAPKPAPVSTESTNRSSEKFAETITTAPV</sequence>
<feature type="transmembrane region" description="Helical" evidence="2">
    <location>
        <begin position="65"/>
        <end position="85"/>
    </location>
</feature>